<name>A0AA39UHQ3_9AGAR</name>
<dbReference type="InterPro" id="IPR001810">
    <property type="entry name" value="F-box_dom"/>
</dbReference>
<comment type="caution">
    <text evidence="3">The sequence shown here is derived from an EMBL/GenBank/DDBJ whole genome shotgun (WGS) entry which is preliminary data.</text>
</comment>
<sequence>MPRCTSITTDLRYSPSRHKCPVSHSNILLARPIKRHTLQSLTIRQRYWTPLQLPPSRLLTLPVELQLEICSYMLNRDLLQSTSACRQMLEIVVKILAKRLELWDEQGSCRGRQTPSGIELSLNFFDLEGLKCCIQFLTLAAPHQFATIGLNLDLSLSHPMMVEQPLLECFFSLVHNCTPQKVYLFLTMSLPPPPHSGLQDCAPFTFPSLSSTKYLTIFDDKKSFLSKFTPSMFPDLEELVLARSSRLPWNFLANVCLKNLTKLWLSTTLEGSLNFGPRKPVKAINDNARPEEWSGRGKHPPGHADLAEDPWGR</sequence>
<dbReference type="AlphaFoldDB" id="A0AA39UHQ3"/>
<organism evidence="3 4">
    <name type="scientific">Armillaria luteobubalina</name>
    <dbReference type="NCBI Taxonomy" id="153913"/>
    <lineage>
        <taxon>Eukaryota</taxon>
        <taxon>Fungi</taxon>
        <taxon>Dikarya</taxon>
        <taxon>Basidiomycota</taxon>
        <taxon>Agaricomycotina</taxon>
        <taxon>Agaricomycetes</taxon>
        <taxon>Agaricomycetidae</taxon>
        <taxon>Agaricales</taxon>
        <taxon>Marasmiineae</taxon>
        <taxon>Physalacriaceae</taxon>
        <taxon>Armillaria</taxon>
    </lineage>
</organism>
<feature type="domain" description="F-box" evidence="2">
    <location>
        <begin position="55"/>
        <end position="106"/>
    </location>
</feature>
<dbReference type="EMBL" id="JAUEPU010000036">
    <property type="protein sequence ID" value="KAK0489867.1"/>
    <property type="molecule type" value="Genomic_DNA"/>
</dbReference>
<gene>
    <name evidence="3" type="ORF">EDD18DRAFT_1109992</name>
</gene>
<protein>
    <recommendedName>
        <fullName evidence="2">F-box domain-containing protein</fullName>
    </recommendedName>
</protein>
<dbReference type="PROSITE" id="PS50181">
    <property type="entry name" value="FBOX"/>
    <property type="match status" value="1"/>
</dbReference>
<keyword evidence="4" id="KW-1185">Reference proteome</keyword>
<evidence type="ECO:0000259" key="2">
    <source>
        <dbReference type="PROSITE" id="PS50181"/>
    </source>
</evidence>
<proteinExistence type="predicted"/>
<accession>A0AA39UHQ3</accession>
<evidence type="ECO:0000313" key="3">
    <source>
        <dbReference type="EMBL" id="KAK0489867.1"/>
    </source>
</evidence>
<dbReference type="SUPFAM" id="SSF81383">
    <property type="entry name" value="F-box domain"/>
    <property type="match status" value="1"/>
</dbReference>
<evidence type="ECO:0000313" key="4">
    <source>
        <dbReference type="Proteomes" id="UP001175228"/>
    </source>
</evidence>
<reference evidence="3" key="1">
    <citation type="submission" date="2023-06" db="EMBL/GenBank/DDBJ databases">
        <authorList>
            <consortium name="Lawrence Berkeley National Laboratory"/>
            <person name="Ahrendt S."/>
            <person name="Sahu N."/>
            <person name="Indic B."/>
            <person name="Wong-Bajracharya J."/>
            <person name="Merenyi Z."/>
            <person name="Ke H.-M."/>
            <person name="Monk M."/>
            <person name="Kocsube S."/>
            <person name="Drula E."/>
            <person name="Lipzen A."/>
            <person name="Balint B."/>
            <person name="Henrissat B."/>
            <person name="Andreopoulos B."/>
            <person name="Martin F.M."/>
            <person name="Harder C.B."/>
            <person name="Rigling D."/>
            <person name="Ford K.L."/>
            <person name="Foster G.D."/>
            <person name="Pangilinan J."/>
            <person name="Papanicolaou A."/>
            <person name="Barry K."/>
            <person name="LaButti K."/>
            <person name="Viragh M."/>
            <person name="Koriabine M."/>
            <person name="Yan M."/>
            <person name="Riley R."/>
            <person name="Champramary S."/>
            <person name="Plett K.L."/>
            <person name="Tsai I.J."/>
            <person name="Slot J."/>
            <person name="Sipos G."/>
            <person name="Plett J."/>
            <person name="Nagy L.G."/>
            <person name="Grigoriev I.V."/>
        </authorList>
    </citation>
    <scope>NUCLEOTIDE SEQUENCE</scope>
    <source>
        <strain evidence="3">HWK02</strain>
    </source>
</reference>
<evidence type="ECO:0000256" key="1">
    <source>
        <dbReference type="SAM" id="MobiDB-lite"/>
    </source>
</evidence>
<feature type="region of interest" description="Disordered" evidence="1">
    <location>
        <begin position="285"/>
        <end position="313"/>
    </location>
</feature>
<dbReference type="Proteomes" id="UP001175228">
    <property type="component" value="Unassembled WGS sequence"/>
</dbReference>
<dbReference type="CDD" id="cd09917">
    <property type="entry name" value="F-box_SF"/>
    <property type="match status" value="1"/>
</dbReference>
<dbReference type="InterPro" id="IPR036047">
    <property type="entry name" value="F-box-like_dom_sf"/>
</dbReference>